<gene>
    <name evidence="1" type="ORF">GPM918_LOCUS17755</name>
    <name evidence="2" type="ORF">SRO942_LOCUS17754</name>
</gene>
<protein>
    <submittedName>
        <fullName evidence="1">Uncharacterized protein</fullName>
    </submittedName>
</protein>
<organism evidence="1 3">
    <name type="scientific">Didymodactylos carnosus</name>
    <dbReference type="NCBI Taxonomy" id="1234261"/>
    <lineage>
        <taxon>Eukaryota</taxon>
        <taxon>Metazoa</taxon>
        <taxon>Spiralia</taxon>
        <taxon>Gnathifera</taxon>
        <taxon>Rotifera</taxon>
        <taxon>Eurotatoria</taxon>
        <taxon>Bdelloidea</taxon>
        <taxon>Philodinida</taxon>
        <taxon>Philodinidae</taxon>
        <taxon>Didymodactylos</taxon>
    </lineage>
</organism>
<accession>A0A814MJS1</accession>
<keyword evidence="3" id="KW-1185">Reference proteome</keyword>
<evidence type="ECO:0000313" key="2">
    <source>
        <dbReference type="EMBL" id="CAF3846684.1"/>
    </source>
</evidence>
<dbReference type="Proteomes" id="UP000663829">
    <property type="component" value="Unassembled WGS sequence"/>
</dbReference>
<reference evidence="1" key="1">
    <citation type="submission" date="2021-02" db="EMBL/GenBank/DDBJ databases">
        <authorList>
            <person name="Nowell W R."/>
        </authorList>
    </citation>
    <scope>NUCLEOTIDE SEQUENCE</scope>
</reference>
<evidence type="ECO:0000313" key="3">
    <source>
        <dbReference type="Proteomes" id="UP000663829"/>
    </source>
</evidence>
<dbReference type="AlphaFoldDB" id="A0A814MJS1"/>
<evidence type="ECO:0000313" key="1">
    <source>
        <dbReference type="EMBL" id="CAF1080746.1"/>
    </source>
</evidence>
<dbReference type="OrthoDB" id="9972528at2759"/>
<sequence>MKDIKEELIRQKVDNRHWQLFESRLKQQQKSSKNDELNYTKKNDYFIVEQYGDKQKTMPNKYVLTPTKRWQKFCEQLSCTTTDTHILLQLFQNVWFKDWNTSPNTTLLSNNENIPFLEHLNLFCHRLSATDSDKTKILDILTNFWSGKHKEID</sequence>
<dbReference type="Proteomes" id="UP000681722">
    <property type="component" value="Unassembled WGS sequence"/>
</dbReference>
<dbReference type="EMBL" id="CAJOBC010004967">
    <property type="protein sequence ID" value="CAF3846684.1"/>
    <property type="molecule type" value="Genomic_DNA"/>
</dbReference>
<dbReference type="EMBL" id="CAJNOQ010004966">
    <property type="protein sequence ID" value="CAF1080746.1"/>
    <property type="molecule type" value="Genomic_DNA"/>
</dbReference>
<name>A0A814MJS1_9BILA</name>
<proteinExistence type="predicted"/>
<comment type="caution">
    <text evidence="1">The sequence shown here is derived from an EMBL/GenBank/DDBJ whole genome shotgun (WGS) entry which is preliminary data.</text>
</comment>